<protein>
    <submittedName>
        <fullName evidence="5">Hsp20/alpha crystallin family protein</fullName>
    </submittedName>
</protein>
<dbReference type="RefSeq" id="WP_170944665.1">
    <property type="nucleotide sequence ID" value="NZ_JAPWIJ010000001.1"/>
</dbReference>
<evidence type="ECO:0000256" key="3">
    <source>
        <dbReference type="SAM" id="MobiDB-lite"/>
    </source>
</evidence>
<dbReference type="Pfam" id="PF00011">
    <property type="entry name" value="HSP20"/>
    <property type="match status" value="1"/>
</dbReference>
<organism evidence="5 6">
    <name type="scientific">Rhodococcus ruber</name>
    <dbReference type="NCBI Taxonomy" id="1830"/>
    <lineage>
        <taxon>Bacteria</taxon>
        <taxon>Bacillati</taxon>
        <taxon>Actinomycetota</taxon>
        <taxon>Actinomycetes</taxon>
        <taxon>Mycobacteriales</taxon>
        <taxon>Nocardiaceae</taxon>
        <taxon>Rhodococcus</taxon>
    </lineage>
</organism>
<keyword evidence="6" id="KW-1185">Reference proteome</keyword>
<dbReference type="PROSITE" id="PS01031">
    <property type="entry name" value="SHSP"/>
    <property type="match status" value="1"/>
</dbReference>
<dbReference type="CDD" id="cd06464">
    <property type="entry name" value="ACD_sHsps-like"/>
    <property type="match status" value="1"/>
</dbReference>
<feature type="domain" description="SHSP" evidence="4">
    <location>
        <begin position="24"/>
        <end position="135"/>
    </location>
</feature>
<evidence type="ECO:0000256" key="1">
    <source>
        <dbReference type="PROSITE-ProRule" id="PRU00285"/>
    </source>
</evidence>
<sequence>MLRFDPFRDVDSLASAMLGVSSGSDRAPRFMPMDLYKVDDHYVLSADLPGIDPGSIDVDVDRGTLTLTAHRSVPESSGVQWISSERFAGTYRRQVSLGDGVDTERIAASYDNGVLSVTIPLAERAKPRKIDIARTESTSEQKSIEHEPA</sequence>
<gene>
    <name evidence="5" type="ORF">O4220_01485</name>
</gene>
<dbReference type="SUPFAM" id="SSF49764">
    <property type="entry name" value="HSP20-like chaperones"/>
    <property type="match status" value="1"/>
</dbReference>
<dbReference type="InterPro" id="IPR002068">
    <property type="entry name" value="A-crystallin/Hsp20_dom"/>
</dbReference>
<dbReference type="Gene3D" id="2.60.40.790">
    <property type="match status" value="1"/>
</dbReference>
<name>A0ABT4M893_9NOCA</name>
<accession>A0ABT4M893</accession>
<evidence type="ECO:0000259" key="4">
    <source>
        <dbReference type="PROSITE" id="PS01031"/>
    </source>
</evidence>
<comment type="similarity">
    <text evidence="1 2">Belongs to the small heat shock protein (HSP20) family.</text>
</comment>
<proteinExistence type="inferred from homology"/>
<comment type="caution">
    <text evidence="5">The sequence shown here is derived from an EMBL/GenBank/DDBJ whole genome shotgun (WGS) entry which is preliminary data.</text>
</comment>
<evidence type="ECO:0000313" key="5">
    <source>
        <dbReference type="EMBL" id="MCZ4517170.1"/>
    </source>
</evidence>
<dbReference type="PANTHER" id="PTHR11527">
    <property type="entry name" value="HEAT-SHOCK PROTEIN 20 FAMILY MEMBER"/>
    <property type="match status" value="1"/>
</dbReference>
<feature type="region of interest" description="Disordered" evidence="3">
    <location>
        <begin position="130"/>
        <end position="149"/>
    </location>
</feature>
<reference evidence="5" key="1">
    <citation type="submission" date="2022-12" db="EMBL/GenBank/DDBJ databases">
        <authorList>
            <person name="Krivoruchko A.V."/>
            <person name="Elkin A."/>
        </authorList>
    </citation>
    <scope>NUCLEOTIDE SEQUENCE</scope>
    <source>
        <strain evidence="5">IEGM 1391</strain>
    </source>
</reference>
<dbReference type="InterPro" id="IPR031107">
    <property type="entry name" value="Small_HSP"/>
</dbReference>
<dbReference type="InterPro" id="IPR008978">
    <property type="entry name" value="HSP20-like_chaperone"/>
</dbReference>
<dbReference type="Proteomes" id="UP001081071">
    <property type="component" value="Unassembled WGS sequence"/>
</dbReference>
<evidence type="ECO:0000256" key="2">
    <source>
        <dbReference type="RuleBase" id="RU003616"/>
    </source>
</evidence>
<evidence type="ECO:0000313" key="6">
    <source>
        <dbReference type="Proteomes" id="UP001081071"/>
    </source>
</evidence>
<dbReference type="EMBL" id="JAPWIJ010000001">
    <property type="protein sequence ID" value="MCZ4517170.1"/>
    <property type="molecule type" value="Genomic_DNA"/>
</dbReference>